<dbReference type="PANTHER" id="PTHR12415:SF0">
    <property type="entry name" value="TYROSYL-DNA PHOSPHODIESTERASE 1"/>
    <property type="match status" value="1"/>
</dbReference>
<feature type="binding site" evidence="10">
    <location>
        <position position="235"/>
    </location>
    <ligand>
        <name>substrate</name>
    </ligand>
</feature>
<dbReference type="Proteomes" id="UP001221142">
    <property type="component" value="Unassembled WGS sequence"/>
</dbReference>
<keyword evidence="14" id="KW-1185">Reference proteome</keyword>
<feature type="active site" description="Proton donor/acceptor" evidence="9">
    <location>
        <position position="456"/>
    </location>
</feature>
<name>A0AAD7B024_9AGAR</name>
<dbReference type="Pfam" id="PF06087">
    <property type="entry name" value="Tyr-DNA_phospho"/>
    <property type="match status" value="1"/>
</dbReference>
<keyword evidence="8" id="KW-0539">Nucleus</keyword>
<evidence type="ECO:0000256" key="5">
    <source>
        <dbReference type="ARBA" id="ARBA00022801"/>
    </source>
</evidence>
<gene>
    <name evidence="13" type="ORF">FB45DRAFT_951835</name>
</gene>
<evidence type="ECO:0000256" key="10">
    <source>
        <dbReference type="PIRSR" id="PIRSR610347-2"/>
    </source>
</evidence>
<evidence type="ECO:0000256" key="11">
    <source>
        <dbReference type="PIRSR" id="PIRSR610347-3"/>
    </source>
</evidence>
<keyword evidence="3" id="KW-0540">Nuclease</keyword>
<reference evidence="13" key="1">
    <citation type="submission" date="2023-03" db="EMBL/GenBank/DDBJ databases">
        <title>Massive genome expansion in bonnet fungi (Mycena s.s.) driven by repeated elements and novel gene families across ecological guilds.</title>
        <authorList>
            <consortium name="Lawrence Berkeley National Laboratory"/>
            <person name="Harder C.B."/>
            <person name="Miyauchi S."/>
            <person name="Viragh M."/>
            <person name="Kuo A."/>
            <person name="Thoen E."/>
            <person name="Andreopoulos B."/>
            <person name="Lu D."/>
            <person name="Skrede I."/>
            <person name="Drula E."/>
            <person name="Henrissat B."/>
            <person name="Morin E."/>
            <person name="Kohler A."/>
            <person name="Barry K."/>
            <person name="LaButti K."/>
            <person name="Morin E."/>
            <person name="Salamov A."/>
            <person name="Lipzen A."/>
            <person name="Mereny Z."/>
            <person name="Hegedus B."/>
            <person name="Baldrian P."/>
            <person name="Stursova M."/>
            <person name="Weitz H."/>
            <person name="Taylor A."/>
            <person name="Grigoriev I.V."/>
            <person name="Nagy L.G."/>
            <person name="Martin F."/>
            <person name="Kauserud H."/>
        </authorList>
    </citation>
    <scope>NUCLEOTIDE SEQUENCE</scope>
    <source>
        <strain evidence="13">9284</strain>
    </source>
</reference>
<feature type="region of interest" description="Disordered" evidence="12">
    <location>
        <begin position="46"/>
        <end position="76"/>
    </location>
</feature>
<dbReference type="PANTHER" id="PTHR12415">
    <property type="entry name" value="TYROSYL-DNA PHOSPHODIESTERASE 1"/>
    <property type="match status" value="1"/>
</dbReference>
<proteinExistence type="inferred from homology"/>
<dbReference type="EMBL" id="JARKIF010000066">
    <property type="protein sequence ID" value="KAJ7605912.1"/>
    <property type="molecule type" value="Genomic_DNA"/>
</dbReference>
<evidence type="ECO:0000256" key="7">
    <source>
        <dbReference type="ARBA" id="ARBA00023204"/>
    </source>
</evidence>
<dbReference type="InterPro" id="IPR010347">
    <property type="entry name" value="Tdp1"/>
</dbReference>
<evidence type="ECO:0000256" key="6">
    <source>
        <dbReference type="ARBA" id="ARBA00022839"/>
    </source>
</evidence>
<dbReference type="GO" id="GO:0004527">
    <property type="term" value="F:exonuclease activity"/>
    <property type="evidence" value="ECO:0007669"/>
    <property type="project" value="UniProtKB-KW"/>
</dbReference>
<protein>
    <submittedName>
        <fullName evidence="13">Tyrosyl-DNA phosphodiesterase-domain-containing protein</fullName>
    </submittedName>
</protein>
<feature type="site" description="Interaction with DNA" evidence="11">
    <location>
        <position position="483"/>
    </location>
</feature>
<keyword evidence="7" id="KW-0234">DNA repair</keyword>
<dbReference type="Gene3D" id="3.30.870.10">
    <property type="entry name" value="Endonuclease Chain A"/>
    <property type="match status" value="2"/>
</dbReference>
<keyword evidence="4" id="KW-0227">DNA damage</keyword>
<keyword evidence="6" id="KW-0269">Exonuclease</keyword>
<organism evidence="13 14">
    <name type="scientific">Roridomyces roridus</name>
    <dbReference type="NCBI Taxonomy" id="1738132"/>
    <lineage>
        <taxon>Eukaryota</taxon>
        <taxon>Fungi</taxon>
        <taxon>Dikarya</taxon>
        <taxon>Basidiomycota</taxon>
        <taxon>Agaricomycotina</taxon>
        <taxon>Agaricomycetes</taxon>
        <taxon>Agaricomycetidae</taxon>
        <taxon>Agaricales</taxon>
        <taxon>Marasmiineae</taxon>
        <taxon>Mycenaceae</taxon>
        <taxon>Roridomyces</taxon>
    </lineage>
</organism>
<evidence type="ECO:0000256" key="2">
    <source>
        <dbReference type="ARBA" id="ARBA00010205"/>
    </source>
</evidence>
<evidence type="ECO:0000256" key="4">
    <source>
        <dbReference type="ARBA" id="ARBA00022763"/>
    </source>
</evidence>
<evidence type="ECO:0000256" key="9">
    <source>
        <dbReference type="PIRSR" id="PIRSR610347-1"/>
    </source>
</evidence>
<dbReference type="SUPFAM" id="SSF56024">
    <property type="entry name" value="Phospholipase D/nuclease"/>
    <property type="match status" value="2"/>
</dbReference>
<evidence type="ECO:0000256" key="8">
    <source>
        <dbReference type="ARBA" id="ARBA00023242"/>
    </source>
</evidence>
<dbReference type="GO" id="GO:0017005">
    <property type="term" value="F:3'-tyrosyl-DNA phosphodiesterase activity"/>
    <property type="evidence" value="ECO:0007669"/>
    <property type="project" value="TreeGrafter"/>
</dbReference>
<comment type="caution">
    <text evidence="13">The sequence shown here is derived from an EMBL/GenBank/DDBJ whole genome shotgun (WGS) entry which is preliminary data.</text>
</comment>
<sequence length="610" mass="69082">MLDEWSTREQEDLDRAIALSLQFEDAAPPPADAVLIGRVLVPIPRIAPPHASGSNKRAAEEAESPEQRKKRRKLEKQRMMEEMAEDLRRTHTDIMDSKARKLPMKYPRGALRLTRTPGRDHVNTVSLGDLVHPKDLVAAFVFSYCLETDFIAKLFPFKTSPNYRSHCLVYMGTDLTMDREGLKFSNTDPPDRDHPLTLQMFDYAAEAAIKGYSQTHGENCIRFYTKKKGGCIHTKMMILVYPDFMRLMITSANLISSDLVYGDNHFYIQDFPSLSPESAKTYREPKFQADLRAHLEDLECPKDFLPYLRERAFDFSAVKVHLVTSKPATHSKEWSEAYGQLRLRSIVRDHILKGYTKETVPEMEFEACTGSVGVLTKAGLVKNLVESCAGGLQHSIEGRPKLKFVFPSYEDVANSNGIGKSNLGSHINWKDETPQLTRLRRIFHHYQSKDAGCLFHMKLILALRAGQPNALPLYMYIGSHNFSQSAWGNAVEQKGERIQEKWGKLRIESMANTECGVVVPGHCILEMMETRNWEDIVPYVRPSDENRYRAGDKPFTTPKGPQEATVSLQDVAEATGIRPEVLEAFSEMVSGAISKAMAAKEKELNGDWEF</sequence>
<dbReference type="GO" id="GO:0006281">
    <property type="term" value="P:DNA repair"/>
    <property type="evidence" value="ECO:0007669"/>
    <property type="project" value="UniProtKB-KW"/>
</dbReference>
<feature type="active site" description="Nucleophile" evidence="9">
    <location>
        <position position="233"/>
    </location>
</feature>
<feature type="binding site" evidence="10">
    <location>
        <position position="458"/>
    </location>
    <ligand>
        <name>substrate</name>
    </ligand>
</feature>
<dbReference type="GO" id="GO:0003690">
    <property type="term" value="F:double-stranded DNA binding"/>
    <property type="evidence" value="ECO:0007669"/>
    <property type="project" value="TreeGrafter"/>
</dbReference>
<keyword evidence="5" id="KW-0378">Hydrolase</keyword>
<dbReference type="GO" id="GO:0003697">
    <property type="term" value="F:single-stranded DNA binding"/>
    <property type="evidence" value="ECO:0007669"/>
    <property type="project" value="TreeGrafter"/>
</dbReference>
<dbReference type="GO" id="GO:0005634">
    <property type="term" value="C:nucleus"/>
    <property type="evidence" value="ECO:0007669"/>
    <property type="project" value="UniProtKB-SubCell"/>
</dbReference>
<accession>A0AAD7B024</accession>
<evidence type="ECO:0000256" key="1">
    <source>
        <dbReference type="ARBA" id="ARBA00004123"/>
    </source>
</evidence>
<evidence type="ECO:0000313" key="14">
    <source>
        <dbReference type="Proteomes" id="UP001221142"/>
    </source>
</evidence>
<comment type="similarity">
    <text evidence="2">Belongs to the tyrosyl-DNA phosphodiesterase family.</text>
</comment>
<evidence type="ECO:0000313" key="13">
    <source>
        <dbReference type="EMBL" id="KAJ7605912.1"/>
    </source>
</evidence>
<evidence type="ECO:0000256" key="3">
    <source>
        <dbReference type="ARBA" id="ARBA00022722"/>
    </source>
</evidence>
<comment type="subcellular location">
    <subcellularLocation>
        <location evidence="1">Nucleus</location>
    </subcellularLocation>
</comment>
<evidence type="ECO:0000256" key="12">
    <source>
        <dbReference type="SAM" id="MobiDB-lite"/>
    </source>
</evidence>
<dbReference type="AlphaFoldDB" id="A0AAD7B024"/>